<dbReference type="SUPFAM" id="SSF49452">
    <property type="entry name" value="Starch-binding domain-like"/>
    <property type="match status" value="1"/>
</dbReference>
<protein>
    <submittedName>
        <fullName evidence="1">Uncharacterized protein</fullName>
    </submittedName>
</protein>
<comment type="caution">
    <text evidence="1">The sequence shown here is derived from an EMBL/GenBank/DDBJ whole genome shotgun (WGS) entry which is preliminary data.</text>
</comment>
<dbReference type="AlphaFoldDB" id="A0A0D8JCQ3"/>
<dbReference type="Proteomes" id="UP000032544">
    <property type="component" value="Unassembled WGS sequence"/>
</dbReference>
<proteinExistence type="predicted"/>
<sequence length="1002" mass="114505">MRIETKLIFLFLLTLPLELLSQQVLQTTFVKKQAQSQPGKVCNIAFFIQNNSENELQAIPTFTLPDGWKLVTQTNTIQLKPSEKKFNILSMQIPVAYAVGNYTVGAQFKSVVNGAVLQRDSIKVQVLELEKIDVQKLDKPDYVYAGEEIRASYLLQNRGNTDKSFFIETQNCQVEGGAEVRLKVGESKTITVVKPTSEELVNSEREYYSIRVSSGNRVLQSVNSWSQIFPSKNMKKDLFFRFPVSVSGTYLAVNRDEKYESTYQLQVQGQGALDEAGKHQLEFLARGPSSTNLSYLGLYDQYYMMYQNPNFMLFGGQKNYMFTPLTESSRYGMGVESRVRLNNGLELGFTYVDPRFFEEIKDEMAGVLGYHFNEGNKVEAYYISKQFAVNDDRAQLVSLMSEFSPFKGTDVELELSRGYFNNDADNAYRLNINSQFSVFNVAGNYYNAGKNYPGYYNNSKFYSANVSARMSKKLNLSVYARRDFMNAQLDTFFATAPITESYQGSVDYKLGLQSHLKLFVRQYERKDRLSFNKFHYKTRSANIRFSQKYRWIRYSLTGEAGKTTNFLLEPGENEQNSFRGTGDFTIKINSRHYISAFGTWSNINEFVSGKQQNLTAGLSASSQISDNFNANFYVQNAYDIDDYYKNRNLMQLSLNYNFLKSHSISLRSFYTIFKTELEEAEFTLSATYAYKFGVPLKQVIKAGVISGRVSNEQGEPVEGVWVRLLNQTAVTDKNGVYTFDLVRPGTHLVSFDESNFQLDELTNIPNPVEVNVFEDQVSTIDVRILKGAVLKGKILLEEARLKAAADENATPANIIIEAKSALDEYRITTEKDGSFVFPLLKPGEFTFEIYANSIPGGYKIDQLEYKFSLSEGETKEMEIVLPTKKNNIIFKPAGNTMLKSGLGLKLQSEAKKKEPEVSEDETFYSIQIGAFSRKIPDGDPFFQNEQFYFEKQIDNLHKYYIGRYPDKKTARKELGRLKVKFSNPFIVVFDKGQVFNLYRYKK</sequence>
<evidence type="ECO:0000313" key="1">
    <source>
        <dbReference type="EMBL" id="KJF44499.1"/>
    </source>
</evidence>
<dbReference type="Gene3D" id="2.60.40.1120">
    <property type="entry name" value="Carboxypeptidase-like, regulatory domain"/>
    <property type="match status" value="1"/>
</dbReference>
<accession>A0A0D8JCQ3</accession>
<dbReference type="GO" id="GO:0030246">
    <property type="term" value="F:carbohydrate binding"/>
    <property type="evidence" value="ECO:0007669"/>
    <property type="project" value="InterPro"/>
</dbReference>
<dbReference type="OrthoDB" id="910082at2"/>
<gene>
    <name evidence="1" type="ORF">LH29_03155</name>
</gene>
<dbReference type="RefSeq" id="WP_045026052.1">
    <property type="nucleotide sequence ID" value="NZ_JRHC01000001.1"/>
</dbReference>
<dbReference type="Pfam" id="PF13620">
    <property type="entry name" value="CarboxypepD_reg"/>
    <property type="match status" value="1"/>
</dbReference>
<organism evidence="1 2">
    <name type="scientific">Draconibacterium sediminis</name>
    <dbReference type="NCBI Taxonomy" id="1544798"/>
    <lineage>
        <taxon>Bacteria</taxon>
        <taxon>Pseudomonadati</taxon>
        <taxon>Bacteroidota</taxon>
        <taxon>Bacteroidia</taxon>
        <taxon>Marinilabiliales</taxon>
        <taxon>Prolixibacteraceae</taxon>
        <taxon>Draconibacterium</taxon>
    </lineage>
</organism>
<keyword evidence="2" id="KW-1185">Reference proteome</keyword>
<reference evidence="1 2" key="1">
    <citation type="submission" date="2014-09" db="EMBL/GenBank/DDBJ databases">
        <title>Draft Genome Sequence of Draconibacterium sp. JN14CK-3.</title>
        <authorList>
            <person name="Dong C."/>
            <person name="Lai Q."/>
            <person name="Shao Z."/>
        </authorList>
    </citation>
    <scope>NUCLEOTIDE SEQUENCE [LARGE SCALE GENOMIC DNA]</scope>
    <source>
        <strain evidence="1 2">JN14CK-3</strain>
    </source>
</reference>
<dbReference type="InterPro" id="IPR013784">
    <property type="entry name" value="Carb-bd-like_fold"/>
</dbReference>
<dbReference type="STRING" id="1544798.LH29_03155"/>
<name>A0A0D8JCQ3_9BACT</name>
<dbReference type="EMBL" id="JRHC01000001">
    <property type="protein sequence ID" value="KJF44499.1"/>
    <property type="molecule type" value="Genomic_DNA"/>
</dbReference>
<evidence type="ECO:0000313" key="2">
    <source>
        <dbReference type="Proteomes" id="UP000032544"/>
    </source>
</evidence>